<feature type="compositionally biased region" description="Polar residues" evidence="7">
    <location>
        <begin position="222"/>
        <end position="231"/>
    </location>
</feature>
<feature type="region of interest" description="Disordered" evidence="7">
    <location>
        <begin position="154"/>
        <end position="231"/>
    </location>
</feature>
<feature type="region of interest" description="Disordered" evidence="7">
    <location>
        <begin position="1035"/>
        <end position="1093"/>
    </location>
</feature>
<dbReference type="Pfam" id="PF03105">
    <property type="entry name" value="SPX"/>
    <property type="match status" value="1"/>
</dbReference>
<keyword evidence="3 8" id="KW-0812">Transmembrane</keyword>
<feature type="coiled-coil region" evidence="6">
    <location>
        <begin position="326"/>
        <end position="357"/>
    </location>
</feature>
<feature type="compositionally biased region" description="Basic residues" evidence="7">
    <location>
        <begin position="187"/>
        <end position="196"/>
    </location>
</feature>
<dbReference type="GO" id="GO:0016036">
    <property type="term" value="P:cellular response to phosphate starvation"/>
    <property type="evidence" value="ECO:0007669"/>
    <property type="project" value="TreeGrafter"/>
</dbReference>
<feature type="compositionally biased region" description="Basic and acidic residues" evidence="7">
    <location>
        <begin position="1064"/>
        <end position="1087"/>
    </location>
</feature>
<dbReference type="InterPro" id="IPR004342">
    <property type="entry name" value="EXS_C"/>
</dbReference>
<feature type="transmembrane region" description="Helical" evidence="8">
    <location>
        <begin position="627"/>
        <end position="647"/>
    </location>
</feature>
<evidence type="ECO:0000313" key="12">
    <source>
        <dbReference type="Proteomes" id="UP000664521"/>
    </source>
</evidence>
<feature type="compositionally biased region" description="Polar residues" evidence="7">
    <location>
        <begin position="38"/>
        <end position="62"/>
    </location>
</feature>
<keyword evidence="12" id="KW-1185">Reference proteome</keyword>
<feature type="transmembrane region" description="Helical" evidence="8">
    <location>
        <begin position="586"/>
        <end position="606"/>
    </location>
</feature>
<reference evidence="11" key="1">
    <citation type="submission" date="2021-03" db="EMBL/GenBank/DDBJ databases">
        <authorList>
            <person name="Tagirdzhanova G."/>
        </authorList>
    </citation>
    <scope>NUCLEOTIDE SEQUENCE</scope>
</reference>
<dbReference type="AlphaFoldDB" id="A0A8H3G5M8"/>
<evidence type="ECO:0000256" key="3">
    <source>
        <dbReference type="ARBA" id="ARBA00022692"/>
    </source>
</evidence>
<feature type="transmembrane region" description="Helical" evidence="8">
    <location>
        <begin position="807"/>
        <end position="831"/>
    </location>
</feature>
<evidence type="ECO:0000256" key="4">
    <source>
        <dbReference type="ARBA" id="ARBA00022989"/>
    </source>
</evidence>
<evidence type="ECO:0000259" key="9">
    <source>
        <dbReference type="PROSITE" id="PS51380"/>
    </source>
</evidence>
<feature type="region of interest" description="Disordered" evidence="7">
    <location>
        <begin position="35"/>
        <end position="140"/>
    </location>
</feature>
<feature type="compositionally biased region" description="Acidic residues" evidence="7">
    <location>
        <begin position="1045"/>
        <end position="1061"/>
    </location>
</feature>
<feature type="compositionally biased region" description="Polar residues" evidence="7">
    <location>
        <begin position="72"/>
        <end position="91"/>
    </location>
</feature>
<dbReference type="PROSITE" id="PS51380">
    <property type="entry name" value="EXS"/>
    <property type="match status" value="1"/>
</dbReference>
<dbReference type="PANTHER" id="PTHR10783">
    <property type="entry name" value="XENOTROPIC AND POLYTROPIC RETROVIRUS RECEPTOR 1-RELATED"/>
    <property type="match status" value="1"/>
</dbReference>
<keyword evidence="4 8" id="KW-1133">Transmembrane helix</keyword>
<organism evidence="11 12">
    <name type="scientific">Heterodermia speciosa</name>
    <dbReference type="NCBI Taxonomy" id="116794"/>
    <lineage>
        <taxon>Eukaryota</taxon>
        <taxon>Fungi</taxon>
        <taxon>Dikarya</taxon>
        <taxon>Ascomycota</taxon>
        <taxon>Pezizomycotina</taxon>
        <taxon>Lecanoromycetes</taxon>
        <taxon>OSLEUM clade</taxon>
        <taxon>Lecanoromycetidae</taxon>
        <taxon>Caliciales</taxon>
        <taxon>Physciaceae</taxon>
        <taxon>Heterodermia</taxon>
    </lineage>
</organism>
<evidence type="ECO:0000256" key="1">
    <source>
        <dbReference type="ARBA" id="ARBA00004141"/>
    </source>
</evidence>
<keyword evidence="6" id="KW-0175">Coiled coil</keyword>
<dbReference type="PROSITE" id="PS51382">
    <property type="entry name" value="SPX"/>
    <property type="match status" value="1"/>
</dbReference>
<feature type="transmembrane region" description="Helical" evidence="8">
    <location>
        <begin position="851"/>
        <end position="873"/>
    </location>
</feature>
<evidence type="ECO:0000256" key="2">
    <source>
        <dbReference type="ARBA" id="ARBA00009665"/>
    </source>
</evidence>
<name>A0A8H3G5M8_9LECA</name>
<dbReference type="CDD" id="cd14475">
    <property type="entry name" value="SPX_SYG1_like"/>
    <property type="match status" value="1"/>
</dbReference>
<dbReference type="GO" id="GO:0000822">
    <property type="term" value="F:inositol hexakisphosphate binding"/>
    <property type="evidence" value="ECO:0007669"/>
    <property type="project" value="TreeGrafter"/>
</dbReference>
<comment type="caution">
    <text evidence="11">The sequence shown here is derived from an EMBL/GenBank/DDBJ whole genome shotgun (WGS) entry which is preliminary data.</text>
</comment>
<evidence type="ECO:0000256" key="7">
    <source>
        <dbReference type="SAM" id="MobiDB-lite"/>
    </source>
</evidence>
<dbReference type="EMBL" id="CAJPDS010000093">
    <property type="protein sequence ID" value="CAF9936616.1"/>
    <property type="molecule type" value="Genomic_DNA"/>
</dbReference>
<dbReference type="Pfam" id="PF03124">
    <property type="entry name" value="EXS"/>
    <property type="match status" value="1"/>
</dbReference>
<evidence type="ECO:0000259" key="10">
    <source>
        <dbReference type="PROSITE" id="PS51382"/>
    </source>
</evidence>
<proteinExistence type="inferred from homology"/>
<dbReference type="GO" id="GO:0006817">
    <property type="term" value="P:phosphate ion transport"/>
    <property type="evidence" value="ECO:0007669"/>
    <property type="project" value="TreeGrafter"/>
</dbReference>
<evidence type="ECO:0000256" key="5">
    <source>
        <dbReference type="ARBA" id="ARBA00023136"/>
    </source>
</evidence>
<keyword evidence="5 8" id="KW-0472">Membrane</keyword>
<protein>
    <recommendedName>
        <fullName evidence="13">SPX domain-containing protein</fullName>
    </recommendedName>
</protein>
<dbReference type="GO" id="GO:0005886">
    <property type="term" value="C:plasma membrane"/>
    <property type="evidence" value="ECO:0007669"/>
    <property type="project" value="TreeGrafter"/>
</dbReference>
<dbReference type="OrthoDB" id="9970435at2759"/>
<evidence type="ECO:0008006" key="13">
    <source>
        <dbReference type="Google" id="ProtNLM"/>
    </source>
</evidence>
<gene>
    <name evidence="11" type="ORF">HETSPECPRED_010389</name>
</gene>
<feature type="transmembrane region" description="Helical" evidence="8">
    <location>
        <begin position="659"/>
        <end position="681"/>
    </location>
</feature>
<comment type="similarity">
    <text evidence="2">Belongs to the SYG1 (TC 2.A.94) family.</text>
</comment>
<evidence type="ECO:0000256" key="6">
    <source>
        <dbReference type="SAM" id="Coils"/>
    </source>
</evidence>
<dbReference type="GO" id="GO:0005794">
    <property type="term" value="C:Golgi apparatus"/>
    <property type="evidence" value="ECO:0007669"/>
    <property type="project" value="TreeGrafter"/>
</dbReference>
<evidence type="ECO:0000313" key="11">
    <source>
        <dbReference type="EMBL" id="CAF9936616.1"/>
    </source>
</evidence>
<dbReference type="PANTHER" id="PTHR10783:SF103">
    <property type="entry name" value="SOLUTE CARRIER FAMILY 53 MEMBER 1"/>
    <property type="match status" value="1"/>
</dbReference>
<evidence type="ECO:0000256" key="8">
    <source>
        <dbReference type="SAM" id="Phobius"/>
    </source>
</evidence>
<accession>A0A8H3G5M8</accession>
<feature type="region of interest" description="Disordered" evidence="7">
    <location>
        <begin position="947"/>
        <end position="992"/>
    </location>
</feature>
<dbReference type="InterPro" id="IPR004331">
    <property type="entry name" value="SPX_dom"/>
</dbReference>
<dbReference type="Proteomes" id="UP000664521">
    <property type="component" value="Unassembled WGS sequence"/>
</dbReference>
<sequence length="1093" mass="124273">MKFAKELEQDLVPEWRAKYLDYKTGKKKIKAVARALKNLNQTPKTPGRQKPSNLFASTSYQSPHPRRASAQGLFSLTSSGQDGSESPSPASTDGPPHHGQLSPRKASKVDIENRNPMLDQGTSPMAIKRGSSMHRENDESEALWDSGAVTNYGSIISSPPNPRVLHQPPSLELPDPAMSPTEEAFPRHNRAWRHSRLNPNITPLNKPTEGPNGDAFHVGKTRSPTKTQHSSLLPRHRHIFAKTRSVSTPGGVMSPSKPPLLRRLFSNAAIGSPTFGDVPMEAYKDFDLRQAEFLNFLDKQLEKIETFYKMKETEAVERLSVLKQQLHEMRDRRVEEVEAAQRAKEQARLEHKRLGSKYSEEINAEGDRVGSTSSALKWIQPIENAMGFGNHFGKNSKAMKQMASSPGLHHTRSHAQVDFGKDFTRRPTNYDDVPYRSAKRKLKLAMLEYYRGLELLKSYALLNRTAFRKINKKYDKACQARPTGRYISEKVNKAWFVQSEVLEAHIVAVEDLYARYFERGHHKIAVGKLRSKTSKNNDYTGSVFRNGLLLAGGLVFGIEGIAYGGEHLAHPDLAVRTEAGFLLQIYGGYFLALLLFLLFCVDCWIWTKAKINYVFIFEFDTRHNLDWHQLSELPCLFFFFLGLFLWLNFQQTGADTMYLYWPVALIILTVIILLFPGPILYHRSRHWWAYSNFRLLLAGIYPVEFRDFFLGDMYCSQTYSMGNIELFFCLYAHHWSQPTQCNSTHSRVLGFFSCLPGIWRALQCLRRYYDTRNAFPHLVNCGKYTFTILSYMTLSLYRIDKTHSLRALFIVCATINAIYCSIWDLAMDWSLGNPYAEHPYLRDVLGYKHAWVYYTSMIIDPILRFNWIFYAIFTTELQHSALLSFGLSLSEVLRRAIWTVFRVENEHCTNVGRFRASRDVPLPYDLPLTSTSDQDREQQQLQAVEEEGAHSTAYVGTTNTPHMTTGTDLETAPSHPSPGALRRRQTMDSGTPMQRGIARVGTIMNEAHVQDFERRRRPGVGEARGSSFKYESDAAAVVGGVEVQSSDESDEEEEVGDEEGENGVGERERERERREEGDVDGILERRGGAGGVG</sequence>
<feature type="domain" description="EXS" evidence="9">
    <location>
        <begin position="740"/>
        <end position="934"/>
    </location>
</feature>
<feature type="compositionally biased region" description="Low complexity" evidence="7">
    <location>
        <begin position="957"/>
        <end position="967"/>
    </location>
</feature>
<feature type="domain" description="SPX" evidence="10">
    <location>
        <begin position="1"/>
        <end position="488"/>
    </location>
</feature>
<comment type="subcellular location">
    <subcellularLocation>
        <location evidence="1">Membrane</location>
        <topology evidence="1">Multi-pass membrane protein</topology>
    </subcellularLocation>
</comment>